<evidence type="ECO:0000256" key="2">
    <source>
        <dbReference type="SAM" id="MobiDB-lite"/>
    </source>
</evidence>
<feature type="region of interest" description="Disordered" evidence="2">
    <location>
        <begin position="131"/>
        <end position="152"/>
    </location>
</feature>
<keyword evidence="4" id="KW-1185">Reference proteome</keyword>
<evidence type="ECO:0000313" key="3">
    <source>
        <dbReference type="EMBL" id="EON65972.1"/>
    </source>
</evidence>
<dbReference type="HOGENOM" id="CLU_1360326_0_0_1"/>
<protein>
    <submittedName>
        <fullName evidence="3">Uncharacterized protein</fullName>
    </submittedName>
</protein>
<feature type="coiled-coil region" evidence="1">
    <location>
        <begin position="5"/>
        <end position="32"/>
    </location>
</feature>
<proteinExistence type="predicted"/>
<name>R7YVP6_CONA1</name>
<accession>R7YVP6</accession>
<dbReference type="Proteomes" id="UP000016924">
    <property type="component" value="Unassembled WGS sequence"/>
</dbReference>
<dbReference type="RefSeq" id="XP_007781289.1">
    <property type="nucleotide sequence ID" value="XM_007783099.1"/>
</dbReference>
<dbReference type="AlphaFoldDB" id="R7YVP6"/>
<dbReference type="EMBL" id="JH767577">
    <property type="protein sequence ID" value="EON65972.1"/>
    <property type="molecule type" value="Genomic_DNA"/>
</dbReference>
<reference evidence="4" key="1">
    <citation type="submission" date="2012-06" db="EMBL/GenBank/DDBJ databases">
        <title>The genome sequence of Coniosporium apollinis CBS 100218.</title>
        <authorList>
            <consortium name="The Broad Institute Genome Sequencing Platform"/>
            <person name="Cuomo C."/>
            <person name="Gorbushina A."/>
            <person name="Noack S."/>
            <person name="Walker B."/>
            <person name="Young S.K."/>
            <person name="Zeng Q."/>
            <person name="Gargeya S."/>
            <person name="Fitzgerald M."/>
            <person name="Haas B."/>
            <person name="Abouelleil A."/>
            <person name="Alvarado L."/>
            <person name="Arachchi H.M."/>
            <person name="Berlin A.M."/>
            <person name="Chapman S.B."/>
            <person name="Goldberg J."/>
            <person name="Griggs A."/>
            <person name="Gujja S."/>
            <person name="Hansen M."/>
            <person name="Howarth C."/>
            <person name="Imamovic A."/>
            <person name="Larimer J."/>
            <person name="McCowan C."/>
            <person name="Montmayeur A."/>
            <person name="Murphy C."/>
            <person name="Neiman D."/>
            <person name="Pearson M."/>
            <person name="Priest M."/>
            <person name="Roberts A."/>
            <person name="Saif S."/>
            <person name="Shea T."/>
            <person name="Sisk P."/>
            <person name="Sykes S."/>
            <person name="Wortman J."/>
            <person name="Nusbaum C."/>
            <person name="Birren B."/>
        </authorList>
    </citation>
    <scope>NUCLEOTIDE SEQUENCE [LARGE SCALE GENOMIC DNA]</scope>
    <source>
        <strain evidence="4">CBS 100218</strain>
    </source>
</reference>
<organism evidence="3 4">
    <name type="scientific">Coniosporium apollinis (strain CBS 100218)</name>
    <name type="common">Rock-inhabiting black yeast</name>
    <dbReference type="NCBI Taxonomy" id="1168221"/>
    <lineage>
        <taxon>Eukaryota</taxon>
        <taxon>Fungi</taxon>
        <taxon>Dikarya</taxon>
        <taxon>Ascomycota</taxon>
        <taxon>Pezizomycotina</taxon>
        <taxon>Dothideomycetes</taxon>
        <taxon>Dothideomycetes incertae sedis</taxon>
        <taxon>Coniosporium</taxon>
    </lineage>
</organism>
<dbReference type="GeneID" id="19902525"/>
<sequence>MCFPISRLEERSKELKDRIQALDRSIEESHTEPPAIVENNVRTIYTNSDIVIDLAIMDDTDKEAAVAVIVGLPRSRFFMVTDFNQVKAKGILSELVTEMQAAIDKKRLASSWRIRVFSKWIPNATIKSEHGEKNAGYPDHVGGSRSGGPRGATAAGIKKSLASSLSKTKIISLLGLKVLHSPEFSLSDTLGWAAFITWYYQ</sequence>
<gene>
    <name evidence="3" type="ORF">W97_05214</name>
</gene>
<keyword evidence="1" id="KW-0175">Coiled coil</keyword>
<evidence type="ECO:0000256" key="1">
    <source>
        <dbReference type="SAM" id="Coils"/>
    </source>
</evidence>
<evidence type="ECO:0000313" key="4">
    <source>
        <dbReference type="Proteomes" id="UP000016924"/>
    </source>
</evidence>